<dbReference type="Proteomes" id="UP000193240">
    <property type="component" value="Unassembled WGS sequence"/>
</dbReference>
<keyword evidence="3" id="KW-1185">Reference proteome</keyword>
<gene>
    <name evidence="2" type="ORF">B5807_02856</name>
</gene>
<accession>A0A1Y2M9P2</accession>
<reference evidence="2 3" key="1">
    <citation type="journal article" date="2017" name="Genome Announc.">
        <title>Genome sequence of the saprophytic ascomycete Epicoccum nigrum ICMP 19927 strain isolated from New Zealand.</title>
        <authorList>
            <person name="Fokin M."/>
            <person name="Fleetwood D."/>
            <person name="Weir B.S."/>
            <person name="Villas-Boas S.G."/>
        </authorList>
    </citation>
    <scope>NUCLEOTIDE SEQUENCE [LARGE SCALE GENOMIC DNA]</scope>
    <source>
        <strain evidence="2 3">ICMP 19927</strain>
    </source>
</reference>
<feature type="compositionally biased region" description="Polar residues" evidence="1">
    <location>
        <begin position="217"/>
        <end position="235"/>
    </location>
</feature>
<dbReference type="OMA" id="PIMPQRQ"/>
<evidence type="ECO:0000313" key="2">
    <source>
        <dbReference type="EMBL" id="OSS52813.1"/>
    </source>
</evidence>
<evidence type="ECO:0008006" key="4">
    <source>
        <dbReference type="Google" id="ProtNLM"/>
    </source>
</evidence>
<dbReference type="AlphaFoldDB" id="A0A1Y2M9P2"/>
<sequence length="263" mass="28914">MELSPAFSITSDMTDEELDLYFATCGSLSNLPTPPPAKEHATKKLASTTSDQQEFAPKLRAQATHLANLVPLDVSTTRPSVPGLCGFLERSCLPDEVVAFAACILNALSYSFAATWQETLRPSNYARDLEYFMRTDTCHHACVSPDVLILAALSLAHGYFSDTRRSAHYWAVGMSRNQFTVQELEGTKRAILQDVDYALGRITEGMMDSMLRDMQRTKTPSSTAALANENDSTAKPSRRRNFSIDLPGTATWKNGVPTPEPSP</sequence>
<proteinExistence type="predicted"/>
<feature type="region of interest" description="Disordered" evidence="1">
    <location>
        <begin position="214"/>
        <end position="263"/>
    </location>
</feature>
<evidence type="ECO:0000256" key="1">
    <source>
        <dbReference type="SAM" id="MobiDB-lite"/>
    </source>
</evidence>
<protein>
    <recommendedName>
        <fullName evidence="4">Cyclin N-terminal domain-containing protein</fullName>
    </recommendedName>
</protein>
<evidence type="ECO:0000313" key="3">
    <source>
        <dbReference type="Proteomes" id="UP000193240"/>
    </source>
</evidence>
<dbReference type="InParanoid" id="A0A1Y2M9P2"/>
<dbReference type="EMBL" id="KZ107839">
    <property type="protein sequence ID" value="OSS52813.1"/>
    <property type="molecule type" value="Genomic_DNA"/>
</dbReference>
<organism evidence="2 3">
    <name type="scientific">Epicoccum nigrum</name>
    <name type="common">Soil fungus</name>
    <name type="synonym">Epicoccum purpurascens</name>
    <dbReference type="NCBI Taxonomy" id="105696"/>
    <lineage>
        <taxon>Eukaryota</taxon>
        <taxon>Fungi</taxon>
        <taxon>Dikarya</taxon>
        <taxon>Ascomycota</taxon>
        <taxon>Pezizomycotina</taxon>
        <taxon>Dothideomycetes</taxon>
        <taxon>Pleosporomycetidae</taxon>
        <taxon>Pleosporales</taxon>
        <taxon>Pleosporineae</taxon>
        <taxon>Didymellaceae</taxon>
        <taxon>Epicoccum</taxon>
    </lineage>
</organism>
<name>A0A1Y2M9P2_EPING</name>